<sequence>DDSNKKFHNVKSCSKNQEWKPQIVIPYHDLSYLVMRWESKTVQPLPSNHGQNLRAVIVNQDHDPLEGTTSRGEAH</sequence>
<gene>
    <name evidence="1" type="ORF">HAX54_002600</name>
</gene>
<proteinExistence type="predicted"/>
<name>A0ABS8T4U1_DATST</name>
<accession>A0ABS8T4U1</accession>
<evidence type="ECO:0000313" key="1">
    <source>
        <dbReference type="EMBL" id="MCD7466163.1"/>
    </source>
</evidence>
<protein>
    <submittedName>
        <fullName evidence="1">Uncharacterized protein</fullName>
    </submittedName>
</protein>
<keyword evidence="2" id="KW-1185">Reference proteome</keyword>
<feature type="non-terminal residue" evidence="1">
    <location>
        <position position="1"/>
    </location>
</feature>
<feature type="non-terminal residue" evidence="1">
    <location>
        <position position="75"/>
    </location>
</feature>
<dbReference type="EMBL" id="JACEIK010001117">
    <property type="protein sequence ID" value="MCD7466163.1"/>
    <property type="molecule type" value="Genomic_DNA"/>
</dbReference>
<evidence type="ECO:0000313" key="2">
    <source>
        <dbReference type="Proteomes" id="UP000823775"/>
    </source>
</evidence>
<organism evidence="1 2">
    <name type="scientific">Datura stramonium</name>
    <name type="common">Jimsonweed</name>
    <name type="synonym">Common thornapple</name>
    <dbReference type="NCBI Taxonomy" id="4076"/>
    <lineage>
        <taxon>Eukaryota</taxon>
        <taxon>Viridiplantae</taxon>
        <taxon>Streptophyta</taxon>
        <taxon>Embryophyta</taxon>
        <taxon>Tracheophyta</taxon>
        <taxon>Spermatophyta</taxon>
        <taxon>Magnoliopsida</taxon>
        <taxon>eudicotyledons</taxon>
        <taxon>Gunneridae</taxon>
        <taxon>Pentapetalae</taxon>
        <taxon>asterids</taxon>
        <taxon>lamiids</taxon>
        <taxon>Solanales</taxon>
        <taxon>Solanaceae</taxon>
        <taxon>Solanoideae</taxon>
        <taxon>Datureae</taxon>
        <taxon>Datura</taxon>
    </lineage>
</organism>
<reference evidence="1 2" key="1">
    <citation type="journal article" date="2021" name="BMC Genomics">
        <title>Datura genome reveals duplications of psychoactive alkaloid biosynthetic genes and high mutation rate following tissue culture.</title>
        <authorList>
            <person name="Rajewski A."/>
            <person name="Carter-House D."/>
            <person name="Stajich J."/>
            <person name="Litt A."/>
        </authorList>
    </citation>
    <scope>NUCLEOTIDE SEQUENCE [LARGE SCALE GENOMIC DNA]</scope>
    <source>
        <strain evidence="1">AR-01</strain>
    </source>
</reference>
<comment type="caution">
    <text evidence="1">The sequence shown here is derived from an EMBL/GenBank/DDBJ whole genome shotgun (WGS) entry which is preliminary data.</text>
</comment>
<dbReference type="Proteomes" id="UP000823775">
    <property type="component" value="Unassembled WGS sequence"/>
</dbReference>